<evidence type="ECO:0000313" key="1">
    <source>
        <dbReference type="EMBL" id="CAB4030082.1"/>
    </source>
</evidence>
<dbReference type="Proteomes" id="UP001152795">
    <property type="component" value="Unassembled WGS sequence"/>
</dbReference>
<dbReference type="AlphaFoldDB" id="A0A6S7KTK9"/>
<protein>
    <submittedName>
        <fullName evidence="1">Uncharacterized protein</fullName>
    </submittedName>
</protein>
<sequence length="243" mass="29315">TIYKQLSVMAGEQALSQTEILQKLERVGNLESVVTEQRMRMEKLKTTYEMLKAEHIQLQEQKERSERGSIEAREEMKEMQRQCQDLITKARAEKDAKIQENEELRSQVFTPQKMEILRMRLQSEIELSYRKRLETLENELQRSKSDFNKLRYDYSFLKSEYEHEHSQYQRIQDEIKSQYETQIVNLQRERDLLIMKQEDLNDSQRVRTLQRENTQLNLKVKSLLNELEELREKRETAGLQSDH</sequence>
<accession>A0A6S7KTK9</accession>
<proteinExistence type="predicted"/>
<organism evidence="1 2">
    <name type="scientific">Paramuricea clavata</name>
    <name type="common">Red gorgonian</name>
    <name type="synonym">Violescent sea-whip</name>
    <dbReference type="NCBI Taxonomy" id="317549"/>
    <lineage>
        <taxon>Eukaryota</taxon>
        <taxon>Metazoa</taxon>
        <taxon>Cnidaria</taxon>
        <taxon>Anthozoa</taxon>
        <taxon>Octocorallia</taxon>
        <taxon>Malacalcyonacea</taxon>
        <taxon>Plexauridae</taxon>
        <taxon>Paramuricea</taxon>
    </lineage>
</organism>
<name>A0A6S7KTK9_PARCT</name>
<comment type="caution">
    <text evidence="1">The sequence shown here is derived from an EMBL/GenBank/DDBJ whole genome shotgun (WGS) entry which is preliminary data.</text>
</comment>
<feature type="non-terminal residue" evidence="1">
    <location>
        <position position="243"/>
    </location>
</feature>
<gene>
    <name evidence="1" type="ORF">PACLA_8A061687</name>
</gene>
<feature type="non-terminal residue" evidence="1">
    <location>
        <position position="1"/>
    </location>
</feature>
<dbReference type="OrthoDB" id="311279at2759"/>
<evidence type="ECO:0000313" key="2">
    <source>
        <dbReference type="Proteomes" id="UP001152795"/>
    </source>
</evidence>
<reference evidence="1" key="1">
    <citation type="submission" date="2020-04" db="EMBL/GenBank/DDBJ databases">
        <authorList>
            <person name="Alioto T."/>
            <person name="Alioto T."/>
            <person name="Gomez Garrido J."/>
        </authorList>
    </citation>
    <scope>NUCLEOTIDE SEQUENCE</scope>
    <source>
        <strain evidence="1">A484AB</strain>
    </source>
</reference>
<dbReference type="EMBL" id="CACRXK020016609">
    <property type="protein sequence ID" value="CAB4030082.1"/>
    <property type="molecule type" value="Genomic_DNA"/>
</dbReference>
<keyword evidence="2" id="KW-1185">Reference proteome</keyword>